<dbReference type="InterPro" id="IPR007343">
    <property type="entry name" value="Uncharacterised_pept_Zn_put"/>
</dbReference>
<keyword evidence="2 5" id="KW-0812">Transmembrane</keyword>
<dbReference type="EMBL" id="JARRAG010000002">
    <property type="protein sequence ID" value="MDG3007254.1"/>
    <property type="molecule type" value="Genomic_DNA"/>
</dbReference>
<dbReference type="Pfam" id="PF04228">
    <property type="entry name" value="Zn_peptidase"/>
    <property type="match status" value="1"/>
</dbReference>
<dbReference type="Proteomes" id="UP001216907">
    <property type="component" value="Unassembled WGS sequence"/>
</dbReference>
<sequence>MRWQGGRESENVEDRRGMSPAMVGGGIGTLIVILLAAFFGIDPRPLLQVFGGGPGGGGGGAAQKQARELSPEEKQQGQFVRTLMGMTEDVWTEQFAKLGRRYEEPTLVLFSGQVSTQGCGAASSNVGPFYCPGDQKVYIDLTFYDELKDRFKAPGEFAQAYVIAHEVGHHVQNLLGISEKISRAQQQVGKAEANQLSVMLELQADFFAGVWAHHIEKKRHILETGDIESGLKAATAIGDDALQKQAQGYAVPDSFTHGTSEQRVRWFTKGLQTGDVNQGDTFNAPSL</sequence>
<dbReference type="PANTHER" id="PTHR30168:SF0">
    <property type="entry name" value="INNER MEMBRANE PROTEIN"/>
    <property type="match status" value="1"/>
</dbReference>
<name>A0ABT6FI82_9BACT</name>
<keyword evidence="4 5" id="KW-0472">Membrane</keyword>
<evidence type="ECO:0000256" key="2">
    <source>
        <dbReference type="ARBA" id="ARBA00022692"/>
    </source>
</evidence>
<comment type="caution">
    <text evidence="6">The sequence shown here is derived from an EMBL/GenBank/DDBJ whole genome shotgun (WGS) entry which is preliminary data.</text>
</comment>
<protein>
    <submittedName>
        <fullName evidence="6">Zinc metallopeptidase</fullName>
    </submittedName>
</protein>
<feature type="transmembrane region" description="Helical" evidence="5">
    <location>
        <begin position="21"/>
        <end position="41"/>
    </location>
</feature>
<dbReference type="RefSeq" id="WP_277863539.1">
    <property type="nucleotide sequence ID" value="NZ_JARRAG010000002.1"/>
</dbReference>
<gene>
    <name evidence="6" type="ORF">PZE19_26115</name>
</gene>
<keyword evidence="7" id="KW-1185">Reference proteome</keyword>
<reference evidence="6 7" key="1">
    <citation type="submission" date="2023-03" db="EMBL/GenBank/DDBJ databases">
        <title>Paludisphaera mucosa sp. nov. a novel planctomycete from northern fen.</title>
        <authorList>
            <person name="Ivanova A."/>
        </authorList>
    </citation>
    <scope>NUCLEOTIDE SEQUENCE [LARGE SCALE GENOMIC DNA]</scope>
    <source>
        <strain evidence="6 7">Pla2</strain>
    </source>
</reference>
<evidence type="ECO:0000313" key="6">
    <source>
        <dbReference type="EMBL" id="MDG3007254.1"/>
    </source>
</evidence>
<evidence type="ECO:0000256" key="1">
    <source>
        <dbReference type="ARBA" id="ARBA00004167"/>
    </source>
</evidence>
<dbReference type="PANTHER" id="PTHR30168">
    <property type="entry name" value="PUTATIVE MEMBRANE PROTEIN YPFJ"/>
    <property type="match status" value="1"/>
</dbReference>
<comment type="subcellular location">
    <subcellularLocation>
        <location evidence="1">Membrane</location>
        <topology evidence="1">Single-pass membrane protein</topology>
    </subcellularLocation>
</comment>
<evidence type="ECO:0000256" key="3">
    <source>
        <dbReference type="ARBA" id="ARBA00022989"/>
    </source>
</evidence>
<evidence type="ECO:0000256" key="5">
    <source>
        <dbReference type="SAM" id="Phobius"/>
    </source>
</evidence>
<accession>A0ABT6FI82</accession>
<organism evidence="6 7">
    <name type="scientific">Paludisphaera mucosa</name>
    <dbReference type="NCBI Taxonomy" id="3030827"/>
    <lineage>
        <taxon>Bacteria</taxon>
        <taxon>Pseudomonadati</taxon>
        <taxon>Planctomycetota</taxon>
        <taxon>Planctomycetia</taxon>
        <taxon>Isosphaerales</taxon>
        <taxon>Isosphaeraceae</taxon>
        <taxon>Paludisphaera</taxon>
    </lineage>
</organism>
<evidence type="ECO:0000313" key="7">
    <source>
        <dbReference type="Proteomes" id="UP001216907"/>
    </source>
</evidence>
<proteinExistence type="predicted"/>
<keyword evidence="3 5" id="KW-1133">Transmembrane helix</keyword>
<evidence type="ECO:0000256" key="4">
    <source>
        <dbReference type="ARBA" id="ARBA00023136"/>
    </source>
</evidence>